<gene>
    <name evidence="1" type="ORF">KIN20_020795</name>
</gene>
<comment type="caution">
    <text evidence="1">The sequence shown here is derived from an EMBL/GenBank/DDBJ whole genome shotgun (WGS) entry which is preliminary data.</text>
</comment>
<dbReference type="AlphaFoldDB" id="A0AAD5N4I3"/>
<evidence type="ECO:0000313" key="1">
    <source>
        <dbReference type="EMBL" id="KAJ1361522.1"/>
    </source>
</evidence>
<organism evidence="1 2">
    <name type="scientific">Parelaphostrongylus tenuis</name>
    <name type="common">Meningeal worm</name>
    <dbReference type="NCBI Taxonomy" id="148309"/>
    <lineage>
        <taxon>Eukaryota</taxon>
        <taxon>Metazoa</taxon>
        <taxon>Ecdysozoa</taxon>
        <taxon>Nematoda</taxon>
        <taxon>Chromadorea</taxon>
        <taxon>Rhabditida</taxon>
        <taxon>Rhabditina</taxon>
        <taxon>Rhabditomorpha</taxon>
        <taxon>Strongyloidea</taxon>
        <taxon>Metastrongylidae</taxon>
        <taxon>Parelaphostrongylus</taxon>
    </lineage>
</organism>
<evidence type="ECO:0000313" key="2">
    <source>
        <dbReference type="Proteomes" id="UP001196413"/>
    </source>
</evidence>
<reference evidence="1" key="1">
    <citation type="submission" date="2021-06" db="EMBL/GenBank/DDBJ databases">
        <title>Parelaphostrongylus tenuis whole genome reference sequence.</title>
        <authorList>
            <person name="Garwood T.J."/>
            <person name="Larsen P.A."/>
            <person name="Fountain-Jones N.M."/>
            <person name="Garbe J.R."/>
            <person name="Macchietto M.G."/>
            <person name="Kania S.A."/>
            <person name="Gerhold R.W."/>
            <person name="Richards J.E."/>
            <person name="Wolf T.M."/>
        </authorList>
    </citation>
    <scope>NUCLEOTIDE SEQUENCE</scope>
    <source>
        <strain evidence="1">MNPRO001-30</strain>
        <tissue evidence="1">Meninges</tissue>
    </source>
</reference>
<protein>
    <submittedName>
        <fullName evidence="1">Uncharacterized protein</fullName>
    </submittedName>
</protein>
<name>A0AAD5N4I3_PARTN</name>
<keyword evidence="2" id="KW-1185">Reference proteome</keyword>
<sequence>MIQEYVRDVDDAKPSQITMMKCARNKNKPEKTFVLIEQQRLFYKALNDLADHDGCDCIT</sequence>
<accession>A0AAD5N4I3</accession>
<dbReference type="Proteomes" id="UP001196413">
    <property type="component" value="Unassembled WGS sequence"/>
</dbReference>
<proteinExistence type="predicted"/>
<dbReference type="EMBL" id="JAHQIW010004221">
    <property type="protein sequence ID" value="KAJ1361522.1"/>
    <property type="molecule type" value="Genomic_DNA"/>
</dbReference>